<proteinExistence type="inferred from homology"/>
<accession>A0A9D1RW60</accession>
<dbReference type="NCBIfam" id="NF003921">
    <property type="entry name" value="PRK05443.2-2"/>
    <property type="match status" value="1"/>
</dbReference>
<dbReference type="PANTHER" id="PTHR30218:SF0">
    <property type="entry name" value="POLYPHOSPHATE KINASE"/>
    <property type="match status" value="1"/>
</dbReference>
<evidence type="ECO:0000256" key="6">
    <source>
        <dbReference type="HAMAP-Rule" id="MF_00347"/>
    </source>
</evidence>
<keyword evidence="6" id="KW-0479">Metal-binding</keyword>
<keyword evidence="5 6" id="KW-0067">ATP-binding</keyword>
<dbReference type="InterPro" id="IPR025200">
    <property type="entry name" value="PPK_C_dom2"/>
</dbReference>
<comment type="catalytic activity">
    <reaction evidence="6 7">
        <text>[phosphate](n) + ATP = [phosphate](n+1) + ADP</text>
        <dbReference type="Rhea" id="RHEA:19573"/>
        <dbReference type="Rhea" id="RHEA-COMP:9859"/>
        <dbReference type="Rhea" id="RHEA-COMP:14280"/>
        <dbReference type="ChEBI" id="CHEBI:16838"/>
        <dbReference type="ChEBI" id="CHEBI:30616"/>
        <dbReference type="ChEBI" id="CHEBI:456216"/>
        <dbReference type="EC" id="2.7.4.1"/>
    </reaction>
</comment>
<feature type="binding site" evidence="6">
    <location>
        <position position="417"/>
    </location>
    <ligand>
        <name>Mg(2+)</name>
        <dbReference type="ChEBI" id="CHEBI:18420"/>
    </ligand>
</feature>
<sequence>MSEKKNSKRKLPWDLRYTQNRELSWLQFDRRVLEEAEDKTNPLYERLKFVAIFQSNLDEFFMVRVGSLTDIAALGKDDKPDSKSGLTAAEQLKEIYAFCRPYYAQRDKIFSSIEEKLAQKGVRRLVRKEMNAAQRRYADKWLKNYALPILSPQIVDPRHPFPHLNNNQLHLILTLKNKAEDQTVTGLLPLPPSLPPFLVLPSEEETLDYVLTQDLLQEKLTHIFPGFRVQSKAVIKVTRNADVSPDDEAFDMDDDYRDVMRRVLKKRARLAPVRLEYQGRMPKPVLKALCQRLNLTTDQVYASKCPLNLGYVFALAGHLPDPQEVSYTPFSPQPSARVAPGQPMLEQISKRDLLLHYPYESMDPFLRLLRESARDPNVVSMKITIYRLSSKSRIVDYLCQAAENGKDVTVLMELKARFDEQNNIEWAQRLEEAGCHLLYGFEDLKVHSKLCLITRITPDGVERVTQVGTGNYNEKTSAQYTDFSLMTADREIGEDADLFFKNMALANPDGDYKALWVAPNSFKSRIVELLDREIEKARAGQPSRVLMKLNSLTDRTLIDKLSQASQAGVPVDLIVRGICCLVPGRPGCTDHIRVRSIVGRFLEHGRVYCFGVGKDEVLYIGSADLMTRNMNKRVEVACPVRDPDVAAAIHHVLDLQLADNVRARVLNSEGVPTPVPREAGDPSVDAQQILMEEAGSC</sequence>
<dbReference type="InterPro" id="IPR025198">
    <property type="entry name" value="PPK_N_dom"/>
</dbReference>
<dbReference type="HAMAP" id="MF_00347">
    <property type="entry name" value="Polyphosphate_kinase"/>
    <property type="match status" value="1"/>
</dbReference>
<dbReference type="SUPFAM" id="SSF56024">
    <property type="entry name" value="Phospholipase D/nuclease"/>
    <property type="match status" value="2"/>
</dbReference>
<dbReference type="InterPro" id="IPR024953">
    <property type="entry name" value="PP_kinase_middle"/>
</dbReference>
<feature type="binding site" evidence="6">
    <location>
        <position position="480"/>
    </location>
    <ligand>
        <name>ATP</name>
        <dbReference type="ChEBI" id="CHEBI:30616"/>
    </ligand>
</feature>
<feature type="domain" description="Polyphosphate kinase C-terminal" evidence="10">
    <location>
        <begin position="515"/>
        <end position="687"/>
    </location>
</feature>
<comment type="similarity">
    <text evidence="6 7">Belongs to the polyphosphate kinase 1 (PPK1) family.</text>
</comment>
<dbReference type="AlphaFoldDB" id="A0A9D1RW60"/>
<feature type="domain" description="Polyphosphate kinase middle" evidence="8">
    <location>
        <begin position="134"/>
        <end position="314"/>
    </location>
</feature>
<dbReference type="PIRSF" id="PIRSF015589">
    <property type="entry name" value="PP_kinase"/>
    <property type="match status" value="1"/>
</dbReference>
<dbReference type="NCBIfam" id="NF003917">
    <property type="entry name" value="PRK05443.1-1"/>
    <property type="match status" value="1"/>
</dbReference>
<keyword evidence="1 6" id="KW-0597">Phosphoprotein</keyword>
<keyword evidence="2 6" id="KW-0808">Transferase</keyword>
<evidence type="ECO:0000259" key="11">
    <source>
        <dbReference type="Pfam" id="PF17941"/>
    </source>
</evidence>
<dbReference type="InterPro" id="IPR041108">
    <property type="entry name" value="PP_kinase_C_1"/>
</dbReference>
<feature type="domain" description="Polyphosphate kinase C-terminal" evidence="11">
    <location>
        <begin position="344"/>
        <end position="504"/>
    </location>
</feature>
<comment type="cofactor">
    <cofactor evidence="6">
        <name>Mg(2+)</name>
        <dbReference type="ChEBI" id="CHEBI:18420"/>
    </cofactor>
</comment>
<gene>
    <name evidence="12" type="primary">ppk1</name>
    <name evidence="6" type="synonym">ppk</name>
    <name evidence="12" type="ORF">H9868_09975</name>
</gene>
<dbReference type="InterPro" id="IPR036832">
    <property type="entry name" value="PPK_N_dom_sf"/>
</dbReference>
<comment type="function">
    <text evidence="6 7">Catalyzes the reversible transfer of the terminal phosphate of ATP to form a long-chain polyphosphate (polyP).</text>
</comment>
<dbReference type="NCBIfam" id="TIGR03705">
    <property type="entry name" value="poly_P_kin"/>
    <property type="match status" value="1"/>
</dbReference>
<reference evidence="12" key="1">
    <citation type="journal article" date="2021" name="PeerJ">
        <title>Extensive microbial diversity within the chicken gut microbiome revealed by metagenomics and culture.</title>
        <authorList>
            <person name="Gilroy R."/>
            <person name="Ravi A."/>
            <person name="Getino M."/>
            <person name="Pursley I."/>
            <person name="Horton D.L."/>
            <person name="Alikhan N.F."/>
            <person name="Baker D."/>
            <person name="Gharbi K."/>
            <person name="Hall N."/>
            <person name="Watson M."/>
            <person name="Adriaenssens E.M."/>
            <person name="Foster-Nyarko E."/>
            <person name="Jarju S."/>
            <person name="Secka A."/>
            <person name="Antonio M."/>
            <person name="Oren A."/>
            <person name="Chaudhuri R.R."/>
            <person name="La Ragione R."/>
            <person name="Hildebrand F."/>
            <person name="Pallen M.J."/>
        </authorList>
    </citation>
    <scope>NUCLEOTIDE SEQUENCE</scope>
    <source>
        <strain evidence="12">ChiGjej6B6-1540</strain>
    </source>
</reference>
<evidence type="ECO:0000259" key="10">
    <source>
        <dbReference type="Pfam" id="PF13090"/>
    </source>
</evidence>
<dbReference type="Gene3D" id="3.30.870.10">
    <property type="entry name" value="Endonuclease Chain A"/>
    <property type="match status" value="2"/>
</dbReference>
<name>A0A9D1RW60_9FIRM</name>
<dbReference type="InterPro" id="IPR036830">
    <property type="entry name" value="PP_kinase_middle_dom_sf"/>
</dbReference>
<dbReference type="Gene3D" id="1.20.58.310">
    <property type="entry name" value="Polyphosphate kinase N-terminal domain"/>
    <property type="match status" value="1"/>
</dbReference>
<dbReference type="Gene3D" id="3.30.1840.10">
    <property type="entry name" value="Polyphosphate kinase middle domain"/>
    <property type="match status" value="1"/>
</dbReference>
<evidence type="ECO:0000256" key="3">
    <source>
        <dbReference type="ARBA" id="ARBA00022741"/>
    </source>
</evidence>
<dbReference type="SUPFAM" id="SSF140356">
    <property type="entry name" value="PPK N-terminal domain-like"/>
    <property type="match status" value="1"/>
</dbReference>
<feature type="binding site" evidence="6">
    <location>
        <position position="387"/>
    </location>
    <ligand>
        <name>Mg(2+)</name>
        <dbReference type="ChEBI" id="CHEBI:18420"/>
    </ligand>
</feature>
<evidence type="ECO:0000256" key="1">
    <source>
        <dbReference type="ARBA" id="ARBA00022553"/>
    </source>
</evidence>
<dbReference type="GO" id="GO:0009358">
    <property type="term" value="C:polyphosphate kinase complex"/>
    <property type="evidence" value="ECO:0007669"/>
    <property type="project" value="InterPro"/>
</dbReference>
<feature type="active site" description="Phosphohistidine intermediate" evidence="6">
    <location>
        <position position="447"/>
    </location>
</feature>
<feature type="domain" description="Polyphosphate kinase N-terminal" evidence="9">
    <location>
        <begin position="19"/>
        <end position="123"/>
    </location>
</feature>
<keyword evidence="4 6" id="KW-0418">Kinase</keyword>
<dbReference type="GO" id="GO:0008976">
    <property type="term" value="F:polyphosphate kinase activity"/>
    <property type="evidence" value="ECO:0007669"/>
    <property type="project" value="UniProtKB-UniRule"/>
</dbReference>
<feature type="binding site" evidence="6">
    <location>
        <position position="56"/>
    </location>
    <ligand>
        <name>ATP</name>
        <dbReference type="ChEBI" id="CHEBI:30616"/>
    </ligand>
</feature>
<evidence type="ECO:0000256" key="2">
    <source>
        <dbReference type="ARBA" id="ARBA00022679"/>
    </source>
</evidence>
<dbReference type="SUPFAM" id="SSF143724">
    <property type="entry name" value="PHP14-like"/>
    <property type="match status" value="1"/>
</dbReference>
<dbReference type="EC" id="2.7.4.1" evidence="6 7"/>
<dbReference type="GO" id="GO:0046872">
    <property type="term" value="F:metal ion binding"/>
    <property type="evidence" value="ECO:0007669"/>
    <property type="project" value="UniProtKB-KW"/>
</dbReference>
<feature type="binding site" evidence="6">
    <location>
        <position position="604"/>
    </location>
    <ligand>
        <name>ATP</name>
        <dbReference type="ChEBI" id="CHEBI:30616"/>
    </ligand>
</feature>
<dbReference type="Pfam" id="PF17941">
    <property type="entry name" value="PP_kinase_C_1"/>
    <property type="match status" value="1"/>
</dbReference>
<dbReference type="PANTHER" id="PTHR30218">
    <property type="entry name" value="POLYPHOSPHATE KINASE"/>
    <property type="match status" value="1"/>
</dbReference>
<evidence type="ECO:0000259" key="8">
    <source>
        <dbReference type="Pfam" id="PF02503"/>
    </source>
</evidence>
<dbReference type="GO" id="GO:0006799">
    <property type="term" value="P:polyphosphate biosynthetic process"/>
    <property type="evidence" value="ECO:0007669"/>
    <property type="project" value="UniProtKB-UniRule"/>
</dbReference>
<protein>
    <recommendedName>
        <fullName evidence="6 7">Polyphosphate kinase</fullName>
        <ecNumber evidence="6 7">2.7.4.1</ecNumber>
    </recommendedName>
    <alternativeName>
        <fullName evidence="6">ATP-polyphosphate phosphotransferase</fullName>
    </alternativeName>
    <alternativeName>
        <fullName evidence="6">Polyphosphoric acid kinase</fullName>
    </alternativeName>
</protein>
<feature type="binding site" evidence="6">
    <location>
        <position position="576"/>
    </location>
    <ligand>
        <name>ATP</name>
        <dbReference type="ChEBI" id="CHEBI:30616"/>
    </ligand>
</feature>
<keyword evidence="6" id="KW-0460">Magnesium</keyword>
<keyword evidence="3 6" id="KW-0547">Nucleotide-binding</keyword>
<evidence type="ECO:0000259" key="9">
    <source>
        <dbReference type="Pfam" id="PF13089"/>
    </source>
</evidence>
<dbReference type="EMBL" id="DXGA01000216">
    <property type="protein sequence ID" value="HIW94847.1"/>
    <property type="molecule type" value="Genomic_DNA"/>
</dbReference>
<dbReference type="GO" id="GO:0005524">
    <property type="term" value="F:ATP binding"/>
    <property type="evidence" value="ECO:0007669"/>
    <property type="project" value="UniProtKB-KW"/>
</dbReference>
<evidence type="ECO:0000256" key="7">
    <source>
        <dbReference type="RuleBase" id="RU003800"/>
    </source>
</evidence>
<dbReference type="InterPro" id="IPR003414">
    <property type="entry name" value="PP_kinase"/>
</dbReference>
<evidence type="ECO:0000256" key="4">
    <source>
        <dbReference type="ARBA" id="ARBA00022777"/>
    </source>
</evidence>
<dbReference type="Pfam" id="PF13089">
    <property type="entry name" value="PP_kinase_N"/>
    <property type="match status" value="1"/>
</dbReference>
<dbReference type="Proteomes" id="UP000824192">
    <property type="component" value="Unassembled WGS sequence"/>
</dbReference>
<dbReference type="Pfam" id="PF02503">
    <property type="entry name" value="PP_kinase"/>
    <property type="match status" value="1"/>
</dbReference>
<evidence type="ECO:0000313" key="13">
    <source>
        <dbReference type="Proteomes" id="UP000824192"/>
    </source>
</evidence>
<comment type="PTM">
    <text evidence="6 7">An intermediate of this reaction is the autophosphorylated ppk in which a phosphate is covalently linked to a histidine residue through a N-P bond.</text>
</comment>
<evidence type="ECO:0000256" key="5">
    <source>
        <dbReference type="ARBA" id="ARBA00022840"/>
    </source>
</evidence>
<reference evidence="12" key="2">
    <citation type="submission" date="2021-04" db="EMBL/GenBank/DDBJ databases">
        <authorList>
            <person name="Gilroy R."/>
        </authorList>
    </citation>
    <scope>NUCLEOTIDE SEQUENCE</scope>
    <source>
        <strain evidence="12">ChiGjej6B6-1540</strain>
    </source>
</reference>
<evidence type="ECO:0000313" key="12">
    <source>
        <dbReference type="EMBL" id="HIW94847.1"/>
    </source>
</evidence>
<dbReference type="CDD" id="cd09166">
    <property type="entry name" value="PLDc_PPK1_C1_unchar"/>
    <property type="match status" value="1"/>
</dbReference>
<dbReference type="Pfam" id="PF13090">
    <property type="entry name" value="PP_kinase_C"/>
    <property type="match status" value="1"/>
</dbReference>
<comment type="caution">
    <text evidence="12">The sequence shown here is derived from an EMBL/GenBank/DDBJ whole genome shotgun (WGS) entry which is preliminary data.</text>
</comment>
<organism evidence="12 13">
    <name type="scientific">Candidatus Flavonifractor merdipullorum</name>
    <dbReference type="NCBI Taxonomy" id="2838590"/>
    <lineage>
        <taxon>Bacteria</taxon>
        <taxon>Bacillati</taxon>
        <taxon>Bacillota</taxon>
        <taxon>Clostridia</taxon>
        <taxon>Eubacteriales</taxon>
        <taxon>Oscillospiraceae</taxon>
        <taxon>Flavonifractor</taxon>
    </lineage>
</organism>